<feature type="transmembrane region" description="Helical" evidence="1">
    <location>
        <begin position="51"/>
        <end position="72"/>
    </location>
</feature>
<evidence type="ECO:0000313" key="3">
    <source>
        <dbReference type="EMBL" id="KXZ22679.1"/>
    </source>
</evidence>
<dbReference type="Proteomes" id="UP000075430">
    <property type="component" value="Unassembled WGS sequence"/>
</dbReference>
<organism evidence="3 4">
    <name type="scientific">Bacillus nakamurai</name>
    <dbReference type="NCBI Taxonomy" id="1793963"/>
    <lineage>
        <taxon>Bacteria</taxon>
        <taxon>Bacillati</taxon>
        <taxon>Bacillota</taxon>
        <taxon>Bacilli</taxon>
        <taxon>Bacillales</taxon>
        <taxon>Bacillaceae</taxon>
        <taxon>Bacillus</taxon>
    </lineage>
</organism>
<dbReference type="GO" id="GO:0006508">
    <property type="term" value="P:proteolysis"/>
    <property type="evidence" value="ECO:0007669"/>
    <property type="project" value="UniProtKB-KW"/>
</dbReference>
<reference evidence="4" key="1">
    <citation type="submission" date="2016-02" db="EMBL/GenBank/DDBJ databases">
        <authorList>
            <person name="Dunlap C."/>
        </authorList>
    </citation>
    <scope>NUCLEOTIDE SEQUENCE [LARGE SCALE GENOMIC DNA]</scope>
    <source>
        <strain evidence="4">NRRL B-41092</strain>
    </source>
</reference>
<evidence type="ECO:0000256" key="1">
    <source>
        <dbReference type="SAM" id="Phobius"/>
    </source>
</evidence>
<feature type="transmembrane region" description="Helical" evidence="1">
    <location>
        <begin position="172"/>
        <end position="197"/>
    </location>
</feature>
<feature type="transmembrane region" description="Helical" evidence="1">
    <location>
        <begin position="140"/>
        <end position="160"/>
    </location>
</feature>
<protein>
    <submittedName>
        <fullName evidence="3">CAAX protease</fullName>
    </submittedName>
</protein>
<dbReference type="STRING" id="1793963.AXI58_07845"/>
<proteinExistence type="predicted"/>
<dbReference type="GO" id="GO:0080120">
    <property type="term" value="P:CAAX-box protein maturation"/>
    <property type="evidence" value="ECO:0007669"/>
    <property type="project" value="UniProtKB-ARBA"/>
</dbReference>
<sequence length="225" mass="25875">MMELRVCIFIGILIHLMGPYVSKLTVMFQIKHRTQEYKLTRHITPQRSYDIVTIVGGIMCCSIFLLGDNFFFIHSNNAYGVLFFSAIGFFFPYVIWKGKNKSVVFIKRKVNKLDTLIFLPLCAVSEESIWRICIPFLFKLYFFESILLCTFISSIGFLLLHIPLGGVKSVPYMTVFTVIAVIAVQFDFLSAAAFHIVHNLTIQYFRPVSKKKINTSPPTMSQAEW</sequence>
<name>A0A150FBI6_9BACI</name>
<evidence type="ECO:0000259" key="2">
    <source>
        <dbReference type="Pfam" id="PF02517"/>
    </source>
</evidence>
<keyword evidence="1" id="KW-1133">Transmembrane helix</keyword>
<keyword evidence="4" id="KW-1185">Reference proteome</keyword>
<evidence type="ECO:0000313" key="4">
    <source>
        <dbReference type="Proteomes" id="UP000075430"/>
    </source>
</evidence>
<dbReference type="GO" id="GO:0004175">
    <property type="term" value="F:endopeptidase activity"/>
    <property type="evidence" value="ECO:0007669"/>
    <property type="project" value="UniProtKB-ARBA"/>
</dbReference>
<feature type="domain" description="CAAX prenyl protease 2/Lysostaphin resistance protein A-like" evidence="2">
    <location>
        <begin position="115"/>
        <end position="200"/>
    </location>
</feature>
<dbReference type="OrthoDB" id="9979347at2"/>
<comment type="caution">
    <text evidence="3">The sequence shown here is derived from an EMBL/GenBank/DDBJ whole genome shotgun (WGS) entry which is preliminary data.</text>
</comment>
<accession>A0A150FBI6</accession>
<feature type="transmembrane region" description="Helical" evidence="1">
    <location>
        <begin position="78"/>
        <end position="96"/>
    </location>
</feature>
<gene>
    <name evidence="3" type="ORF">AXI58_07845</name>
</gene>
<dbReference type="AlphaFoldDB" id="A0A150FBI6"/>
<keyword evidence="3" id="KW-0378">Hydrolase</keyword>
<feature type="transmembrane region" description="Helical" evidence="1">
    <location>
        <begin position="6"/>
        <end position="30"/>
    </location>
</feature>
<dbReference type="EMBL" id="LSBA01000004">
    <property type="protein sequence ID" value="KXZ22679.1"/>
    <property type="molecule type" value="Genomic_DNA"/>
</dbReference>
<keyword evidence="1" id="KW-0812">Transmembrane</keyword>
<keyword evidence="1" id="KW-0472">Membrane</keyword>
<dbReference type="InterPro" id="IPR003675">
    <property type="entry name" value="Rce1/LyrA-like_dom"/>
</dbReference>
<keyword evidence="3" id="KW-0645">Protease</keyword>
<dbReference type="Pfam" id="PF02517">
    <property type="entry name" value="Rce1-like"/>
    <property type="match status" value="1"/>
</dbReference>